<dbReference type="Proteomes" id="UP001383192">
    <property type="component" value="Unassembled WGS sequence"/>
</dbReference>
<feature type="transmembrane region" description="Helical" evidence="4">
    <location>
        <begin position="348"/>
        <end position="368"/>
    </location>
</feature>
<dbReference type="EMBL" id="JAYKXP010000006">
    <property type="protein sequence ID" value="KAK7056785.1"/>
    <property type="molecule type" value="Genomic_DNA"/>
</dbReference>
<organism evidence="5 6">
    <name type="scientific">Paramarasmius palmivorus</name>
    <dbReference type="NCBI Taxonomy" id="297713"/>
    <lineage>
        <taxon>Eukaryota</taxon>
        <taxon>Fungi</taxon>
        <taxon>Dikarya</taxon>
        <taxon>Basidiomycota</taxon>
        <taxon>Agaricomycotina</taxon>
        <taxon>Agaricomycetes</taxon>
        <taxon>Agaricomycetidae</taxon>
        <taxon>Agaricales</taxon>
        <taxon>Marasmiineae</taxon>
        <taxon>Marasmiaceae</taxon>
        <taxon>Paramarasmius</taxon>
    </lineage>
</organism>
<dbReference type="SUPFAM" id="SSF50978">
    <property type="entry name" value="WD40 repeat-like"/>
    <property type="match status" value="1"/>
</dbReference>
<keyword evidence="6" id="KW-1185">Reference proteome</keyword>
<evidence type="ECO:0000256" key="1">
    <source>
        <dbReference type="ARBA" id="ARBA00022574"/>
    </source>
</evidence>
<proteinExistence type="predicted"/>
<keyword evidence="1 3" id="KW-0853">WD repeat</keyword>
<dbReference type="InterPro" id="IPR015943">
    <property type="entry name" value="WD40/YVTN_repeat-like_dom_sf"/>
</dbReference>
<protein>
    <recommendedName>
        <fullName evidence="7">WD40 repeat-like protein</fullName>
    </recommendedName>
</protein>
<evidence type="ECO:0000313" key="6">
    <source>
        <dbReference type="Proteomes" id="UP001383192"/>
    </source>
</evidence>
<keyword evidence="4" id="KW-0812">Transmembrane</keyword>
<gene>
    <name evidence="5" type="ORF">VNI00_002502</name>
</gene>
<evidence type="ECO:0000256" key="3">
    <source>
        <dbReference type="PROSITE-ProRule" id="PRU00221"/>
    </source>
</evidence>
<evidence type="ECO:0000256" key="2">
    <source>
        <dbReference type="ARBA" id="ARBA00022737"/>
    </source>
</evidence>
<evidence type="ECO:0000313" key="5">
    <source>
        <dbReference type="EMBL" id="KAK7056785.1"/>
    </source>
</evidence>
<dbReference type="InterPro" id="IPR036322">
    <property type="entry name" value="WD40_repeat_dom_sf"/>
</dbReference>
<dbReference type="InterPro" id="IPR050505">
    <property type="entry name" value="WDR55/POC1"/>
</dbReference>
<reference evidence="5 6" key="1">
    <citation type="submission" date="2024-01" db="EMBL/GenBank/DDBJ databases">
        <title>A draft genome for a cacao thread blight-causing isolate of Paramarasmius palmivorus.</title>
        <authorList>
            <person name="Baruah I.K."/>
            <person name="Bukari Y."/>
            <person name="Amoako-Attah I."/>
            <person name="Meinhardt L.W."/>
            <person name="Bailey B.A."/>
            <person name="Cohen S.P."/>
        </authorList>
    </citation>
    <scope>NUCLEOTIDE SEQUENCE [LARGE SCALE GENOMIC DNA]</scope>
    <source>
        <strain evidence="5 6">GH-12</strain>
    </source>
</reference>
<sequence length="393" mass="43258">MSREFSKHVTLSGTNGSINSLAFSPDNKRLASGGDDERVRIWSLNTSSCEHELAATHRYAEEHYGWGQITSLLWVNPEAGVNPVLFVGTGRGTVILFEQTGNTISRMPKQVISVFKFNDSVECSACSQDRFAFASHSGHIKLFRLSNGQLESLWEINTALPTLLTGLTFYGRSKLFAAWLDTGRLCSLRDTDGAEEWSKHLNGAIGHASFTRNRKKIAAYNVNTGHFDVYSLPDASFVSELRVSHLTTLVKESVFVDLEGRQIACGGDDGHVYIFDTDNGDLVQKLVHQPASAVQAIAASGGGNPMIASADDTSGIIVVWSSKPVAKPLQKPSENPEDTWRSSKYPTVLELILFMLMCIQATLIFYLFEERLMNVAGTMRHSLSSAFANVTRR</sequence>
<evidence type="ECO:0000256" key="4">
    <source>
        <dbReference type="SAM" id="Phobius"/>
    </source>
</evidence>
<keyword evidence="2" id="KW-0677">Repeat</keyword>
<name>A0AAW0DXM8_9AGAR</name>
<comment type="caution">
    <text evidence="5">The sequence shown here is derived from an EMBL/GenBank/DDBJ whole genome shotgun (WGS) entry which is preliminary data.</text>
</comment>
<evidence type="ECO:0008006" key="7">
    <source>
        <dbReference type="Google" id="ProtNLM"/>
    </source>
</evidence>
<accession>A0AAW0DXM8</accession>
<dbReference type="PROSITE" id="PS50294">
    <property type="entry name" value="WD_REPEATS_REGION"/>
    <property type="match status" value="1"/>
</dbReference>
<dbReference type="SMART" id="SM00320">
    <property type="entry name" value="WD40"/>
    <property type="match status" value="4"/>
</dbReference>
<keyword evidence="4" id="KW-0472">Membrane</keyword>
<dbReference type="PANTHER" id="PTHR44019">
    <property type="entry name" value="WD REPEAT-CONTAINING PROTEIN 55"/>
    <property type="match status" value="1"/>
</dbReference>
<dbReference type="Pfam" id="PF00400">
    <property type="entry name" value="WD40"/>
    <property type="match status" value="1"/>
</dbReference>
<dbReference type="AlphaFoldDB" id="A0AAW0DXM8"/>
<dbReference type="InterPro" id="IPR001680">
    <property type="entry name" value="WD40_rpt"/>
</dbReference>
<dbReference type="PROSITE" id="PS50082">
    <property type="entry name" value="WD_REPEATS_2"/>
    <property type="match status" value="1"/>
</dbReference>
<feature type="repeat" description="WD" evidence="3">
    <location>
        <begin position="11"/>
        <end position="52"/>
    </location>
</feature>
<dbReference type="PANTHER" id="PTHR44019:SF8">
    <property type="entry name" value="POC1 CENTRIOLAR PROTEIN HOMOLOG"/>
    <property type="match status" value="1"/>
</dbReference>
<keyword evidence="4" id="KW-1133">Transmembrane helix</keyword>
<dbReference type="Gene3D" id="2.130.10.10">
    <property type="entry name" value="YVTN repeat-like/Quinoprotein amine dehydrogenase"/>
    <property type="match status" value="1"/>
</dbReference>